<dbReference type="InterPro" id="IPR036249">
    <property type="entry name" value="Thioredoxin-like_sf"/>
</dbReference>
<dbReference type="PANTHER" id="PTHR35272:SF3">
    <property type="entry name" value="THIOL:DISULFIDE INTERCHANGE PROTEIN DSBC"/>
    <property type="match status" value="1"/>
</dbReference>
<dbReference type="EMBL" id="RBZV01000005">
    <property type="protein sequence ID" value="RKP47542.1"/>
    <property type="molecule type" value="Genomic_DNA"/>
</dbReference>
<keyword evidence="1" id="KW-0812">Transmembrane</keyword>
<organism evidence="3 4">
    <name type="scientific">Trinickia fusca</name>
    <dbReference type="NCBI Taxonomy" id="2419777"/>
    <lineage>
        <taxon>Bacteria</taxon>
        <taxon>Pseudomonadati</taxon>
        <taxon>Pseudomonadota</taxon>
        <taxon>Betaproteobacteria</taxon>
        <taxon>Burkholderiales</taxon>
        <taxon>Burkholderiaceae</taxon>
        <taxon>Trinickia</taxon>
    </lineage>
</organism>
<dbReference type="AlphaFoldDB" id="A0A494XC69"/>
<evidence type="ECO:0000259" key="2">
    <source>
        <dbReference type="Pfam" id="PF13098"/>
    </source>
</evidence>
<gene>
    <name evidence="3" type="ORF">D7S89_15045</name>
</gene>
<evidence type="ECO:0000313" key="4">
    <source>
        <dbReference type="Proteomes" id="UP000280434"/>
    </source>
</evidence>
<evidence type="ECO:0000313" key="3">
    <source>
        <dbReference type="EMBL" id="RKP47542.1"/>
    </source>
</evidence>
<dbReference type="SUPFAM" id="SSF52833">
    <property type="entry name" value="Thioredoxin-like"/>
    <property type="match status" value="1"/>
</dbReference>
<dbReference type="PANTHER" id="PTHR35272">
    <property type="entry name" value="THIOL:DISULFIDE INTERCHANGE PROTEIN DSBC-RELATED"/>
    <property type="match status" value="1"/>
</dbReference>
<keyword evidence="4" id="KW-1185">Reference proteome</keyword>
<dbReference type="InterPro" id="IPR051470">
    <property type="entry name" value="Thiol:disulfide_interchange"/>
</dbReference>
<dbReference type="InterPro" id="IPR012336">
    <property type="entry name" value="Thioredoxin-like_fold"/>
</dbReference>
<reference evidence="3 4" key="1">
    <citation type="submission" date="2018-10" db="EMBL/GenBank/DDBJ databases">
        <title>Paraburkholderia sp. 7MK8-2, isolated from soil.</title>
        <authorList>
            <person name="Gao Z.-H."/>
            <person name="Qiu L.-H."/>
        </authorList>
    </citation>
    <scope>NUCLEOTIDE SEQUENCE [LARGE SCALE GENOMIC DNA]</scope>
    <source>
        <strain evidence="3 4">7MK8-2</strain>
    </source>
</reference>
<sequence>MRKTSMKLKFESNRPQARDIVLVEPDGTVYTSFGKSGYLNAATRTRFASGQAAATGAFSISSGEAPPDGEPVERGTANHGLVFVSEVDGQEKVALIERFATEQDARHALMLVQSALRRYVLSRRYGRVWRVLLRGVGVPFVTLLVTMALVRYLDSHNGSIEALNTLLHTAQANPQAGLLPGIQPPPGSAPAVLPPARADVPALSAQPAPTPAFAPAFASASGSDASSPEASAFAHAPAVTRAMTSIHFGLENQPPGKTLYVYSDPNCPACRRFESHIDDLSKDFSVYVFPVAYQDGSAKVAAQILCAQDRKQKWIDTMTHAKSGDVAAGNDCVQAYSGIKANMESFDALGFTSTPRIVSGTGYVFAPGATANAIRIQTAAQ</sequence>
<evidence type="ECO:0000256" key="1">
    <source>
        <dbReference type="SAM" id="Phobius"/>
    </source>
</evidence>
<dbReference type="Gene3D" id="3.40.30.10">
    <property type="entry name" value="Glutaredoxin"/>
    <property type="match status" value="1"/>
</dbReference>
<proteinExistence type="predicted"/>
<feature type="transmembrane region" description="Helical" evidence="1">
    <location>
        <begin position="131"/>
        <end position="153"/>
    </location>
</feature>
<dbReference type="Proteomes" id="UP000280434">
    <property type="component" value="Unassembled WGS sequence"/>
</dbReference>
<comment type="caution">
    <text evidence="3">The sequence shown here is derived from an EMBL/GenBank/DDBJ whole genome shotgun (WGS) entry which is preliminary data.</text>
</comment>
<name>A0A494XC69_9BURK</name>
<dbReference type="OrthoDB" id="12976at2"/>
<protein>
    <recommendedName>
        <fullName evidence="2">Thioredoxin-like fold domain-containing protein</fullName>
    </recommendedName>
</protein>
<keyword evidence="1" id="KW-0472">Membrane</keyword>
<keyword evidence="1" id="KW-1133">Transmembrane helix</keyword>
<accession>A0A494XC69</accession>
<dbReference type="Pfam" id="PF13098">
    <property type="entry name" value="Thioredoxin_2"/>
    <property type="match status" value="1"/>
</dbReference>
<feature type="domain" description="Thioredoxin-like fold" evidence="2">
    <location>
        <begin position="257"/>
        <end position="362"/>
    </location>
</feature>